<protein>
    <submittedName>
        <fullName evidence="5">Protein bem46</fullName>
    </submittedName>
</protein>
<gene>
    <name evidence="5" type="primary">LOC34623721</name>
</gene>
<dbReference type="OrthoDB" id="10249433at2759"/>
<dbReference type="InterPro" id="IPR029058">
    <property type="entry name" value="AB_hydrolase_fold"/>
</dbReference>
<proteinExistence type="predicted"/>
<evidence type="ECO:0000313" key="4">
    <source>
        <dbReference type="Proteomes" id="UP000515125"/>
    </source>
</evidence>
<dbReference type="RefSeq" id="XP_026190240.1">
    <property type="nucleotide sequence ID" value="XM_026334455.1"/>
</dbReference>
<dbReference type="Pfam" id="PF12146">
    <property type="entry name" value="Hydrolase_4"/>
    <property type="match status" value="1"/>
</dbReference>
<keyword evidence="2" id="KW-0472">Membrane</keyword>
<dbReference type="GO" id="GO:0016020">
    <property type="term" value="C:membrane"/>
    <property type="evidence" value="ECO:0007669"/>
    <property type="project" value="TreeGrafter"/>
</dbReference>
<dbReference type="PANTHER" id="PTHR12277:SF81">
    <property type="entry name" value="PROTEIN ABHD13"/>
    <property type="match status" value="1"/>
</dbReference>
<keyword evidence="4" id="KW-1185">Reference proteome</keyword>
<evidence type="ECO:0000256" key="2">
    <source>
        <dbReference type="SAM" id="Phobius"/>
    </source>
</evidence>
<name>A0A6P6RT15_9EIME</name>
<dbReference type="Gene3D" id="3.40.50.1820">
    <property type="entry name" value="alpha/beta hydrolase"/>
    <property type="match status" value="1"/>
</dbReference>
<evidence type="ECO:0000259" key="3">
    <source>
        <dbReference type="Pfam" id="PF12146"/>
    </source>
</evidence>
<dbReference type="InterPro" id="IPR022742">
    <property type="entry name" value="Hydrolase_4"/>
</dbReference>
<feature type="non-terminal residue" evidence="5">
    <location>
        <position position="515"/>
    </location>
</feature>
<keyword evidence="2" id="KW-0812">Transmembrane</keyword>
<dbReference type="Proteomes" id="UP000515125">
    <property type="component" value="Unplaced"/>
</dbReference>
<feature type="domain" description="Serine aminopeptidase S33" evidence="3">
    <location>
        <begin position="95"/>
        <end position="203"/>
    </location>
</feature>
<dbReference type="SUPFAM" id="SSF53474">
    <property type="entry name" value="alpha/beta-Hydrolases"/>
    <property type="match status" value="1"/>
</dbReference>
<feature type="transmembrane region" description="Helical" evidence="2">
    <location>
        <begin position="6"/>
        <end position="31"/>
    </location>
</feature>
<feature type="region of interest" description="Disordered" evidence="1">
    <location>
        <begin position="347"/>
        <end position="366"/>
    </location>
</feature>
<dbReference type="GO" id="GO:0008474">
    <property type="term" value="F:palmitoyl-(protein) hydrolase activity"/>
    <property type="evidence" value="ECO:0007669"/>
    <property type="project" value="TreeGrafter"/>
</dbReference>
<dbReference type="GeneID" id="34623721"/>
<organism evidence="4 5">
    <name type="scientific">Cyclospora cayetanensis</name>
    <dbReference type="NCBI Taxonomy" id="88456"/>
    <lineage>
        <taxon>Eukaryota</taxon>
        <taxon>Sar</taxon>
        <taxon>Alveolata</taxon>
        <taxon>Apicomplexa</taxon>
        <taxon>Conoidasida</taxon>
        <taxon>Coccidia</taxon>
        <taxon>Eucoccidiorida</taxon>
        <taxon>Eimeriorina</taxon>
        <taxon>Eimeriidae</taxon>
        <taxon>Cyclospora</taxon>
    </lineage>
</organism>
<evidence type="ECO:0000256" key="1">
    <source>
        <dbReference type="SAM" id="MobiDB-lite"/>
    </source>
</evidence>
<dbReference type="AlphaFoldDB" id="A0A6P6RT15"/>
<sequence>MSLWGLAAILTRVAWVGGFILSAVVGILWFFQEKLVFYPGVPKGYETPDKNPKGLHHPGERNLPYEDVYIRTRDGITLHGWILRQPNAKHVPTFLYFHGNAGNIGFRLPNLELMFRAVGVNILIVSYRGYGYSEGSPTEEGVYTDAEAALDFILEETTVNRKDIFVFGRSIGGAVAIELARRRGDELRGVVVENAFTSLLEMLYIVFPFLSPFNLLVKAVQRMYMLNEEKIRSLTLPVLFISGRQDKLVPPSHMDLLFSACGARLKLREDVENGGHNDTWEVGGQSYYSKLRTFVEAALAEAAVSSGESNRQSCSLSTISDASTNVSRRQLKTCTVEQDVKSLEYSMYPTETSPSSTSDREGQRREKVTAKAHLLTPPSTPNIGSYLHISLAYAEATSSRALSKNCSATIKISEENHRQIGSHIDNTSVPNANENVSAPPSSSLKVQTQTLSALEKAKWAEAYTDHWNVGRQGHELLNGENGTKVTPPWRCDASLSSERSKVWASFHSRQVKCVK</sequence>
<accession>A0A6P6RT15</accession>
<keyword evidence="2" id="KW-1133">Transmembrane helix</keyword>
<evidence type="ECO:0000313" key="5">
    <source>
        <dbReference type="RefSeq" id="XP_026190240.1"/>
    </source>
</evidence>
<dbReference type="PANTHER" id="PTHR12277">
    <property type="entry name" value="ALPHA/BETA HYDROLASE DOMAIN-CONTAINING PROTEIN"/>
    <property type="match status" value="1"/>
</dbReference>
<reference evidence="5" key="1">
    <citation type="submission" date="2025-08" db="UniProtKB">
        <authorList>
            <consortium name="RefSeq"/>
        </authorList>
    </citation>
    <scope>IDENTIFICATION</scope>
</reference>